<feature type="compositionally biased region" description="Low complexity" evidence="1">
    <location>
        <begin position="11"/>
        <end position="20"/>
    </location>
</feature>
<protein>
    <submittedName>
        <fullName evidence="2">Uncharacterized protein</fullName>
    </submittedName>
</protein>
<evidence type="ECO:0000313" key="3">
    <source>
        <dbReference type="Proteomes" id="UP001498771"/>
    </source>
</evidence>
<dbReference type="RefSeq" id="XP_064769666.1">
    <property type="nucleotide sequence ID" value="XM_064911002.1"/>
</dbReference>
<evidence type="ECO:0000313" key="2">
    <source>
        <dbReference type="EMBL" id="KAK7206633.1"/>
    </source>
</evidence>
<sequence>MVFGMKKTRSSRASQHAAASPEHDSHPHPTHTHSQSSSQSNSMAERGNGRHQPRDRDEQHDIDSRWKQLMNDYIDGVLVSTVLTDAQKYDALKLAYDIFVSRIDNGQQ</sequence>
<evidence type="ECO:0000256" key="1">
    <source>
        <dbReference type="SAM" id="MobiDB-lite"/>
    </source>
</evidence>
<proteinExistence type="predicted"/>
<feature type="region of interest" description="Disordered" evidence="1">
    <location>
        <begin position="1"/>
        <end position="63"/>
    </location>
</feature>
<keyword evidence="3" id="KW-1185">Reference proteome</keyword>
<feature type="compositionally biased region" description="Basic and acidic residues" evidence="1">
    <location>
        <begin position="52"/>
        <end position="63"/>
    </location>
</feature>
<dbReference type="Proteomes" id="UP001498771">
    <property type="component" value="Unassembled WGS sequence"/>
</dbReference>
<dbReference type="GeneID" id="90036514"/>
<gene>
    <name evidence="2" type="ORF">BZA70DRAFT_266060</name>
</gene>
<reference evidence="2 3" key="1">
    <citation type="submission" date="2024-03" db="EMBL/GenBank/DDBJ databases">
        <title>Genome-scale model development and genomic sequencing of the oleaginous clade Lipomyces.</title>
        <authorList>
            <consortium name="Lawrence Berkeley National Laboratory"/>
            <person name="Czajka J.J."/>
            <person name="Han Y."/>
            <person name="Kim J."/>
            <person name="Mondo S.J."/>
            <person name="Hofstad B.A."/>
            <person name="Robles A."/>
            <person name="Haridas S."/>
            <person name="Riley R."/>
            <person name="LaButti K."/>
            <person name="Pangilinan J."/>
            <person name="Andreopoulos W."/>
            <person name="Lipzen A."/>
            <person name="Yan J."/>
            <person name="Wang M."/>
            <person name="Ng V."/>
            <person name="Grigoriev I.V."/>
            <person name="Spatafora J.W."/>
            <person name="Magnuson J.K."/>
            <person name="Baker S.E."/>
            <person name="Pomraning K.R."/>
        </authorList>
    </citation>
    <scope>NUCLEOTIDE SEQUENCE [LARGE SCALE GENOMIC DNA]</scope>
    <source>
        <strain evidence="2 3">Phaff 52-87</strain>
    </source>
</reference>
<accession>A0ABR1F9V2</accession>
<dbReference type="EMBL" id="JBBJBU010000002">
    <property type="protein sequence ID" value="KAK7206633.1"/>
    <property type="molecule type" value="Genomic_DNA"/>
</dbReference>
<name>A0ABR1F9V2_9ASCO</name>
<feature type="compositionally biased region" description="Basic residues" evidence="1">
    <location>
        <begin position="1"/>
        <end position="10"/>
    </location>
</feature>
<organism evidence="2 3">
    <name type="scientific">Myxozyma melibiosi</name>
    <dbReference type="NCBI Taxonomy" id="54550"/>
    <lineage>
        <taxon>Eukaryota</taxon>
        <taxon>Fungi</taxon>
        <taxon>Dikarya</taxon>
        <taxon>Ascomycota</taxon>
        <taxon>Saccharomycotina</taxon>
        <taxon>Lipomycetes</taxon>
        <taxon>Lipomycetales</taxon>
        <taxon>Lipomycetaceae</taxon>
        <taxon>Myxozyma</taxon>
    </lineage>
</organism>
<comment type="caution">
    <text evidence="2">The sequence shown here is derived from an EMBL/GenBank/DDBJ whole genome shotgun (WGS) entry which is preliminary data.</text>
</comment>